<gene>
    <name evidence="1" type="ORF">VNO78_22492</name>
</gene>
<organism evidence="1 2">
    <name type="scientific">Psophocarpus tetragonolobus</name>
    <name type="common">Winged bean</name>
    <name type="synonym">Dolichos tetragonolobus</name>
    <dbReference type="NCBI Taxonomy" id="3891"/>
    <lineage>
        <taxon>Eukaryota</taxon>
        <taxon>Viridiplantae</taxon>
        <taxon>Streptophyta</taxon>
        <taxon>Embryophyta</taxon>
        <taxon>Tracheophyta</taxon>
        <taxon>Spermatophyta</taxon>
        <taxon>Magnoliopsida</taxon>
        <taxon>eudicotyledons</taxon>
        <taxon>Gunneridae</taxon>
        <taxon>Pentapetalae</taxon>
        <taxon>rosids</taxon>
        <taxon>fabids</taxon>
        <taxon>Fabales</taxon>
        <taxon>Fabaceae</taxon>
        <taxon>Papilionoideae</taxon>
        <taxon>50 kb inversion clade</taxon>
        <taxon>NPAAA clade</taxon>
        <taxon>indigoferoid/millettioid clade</taxon>
        <taxon>Phaseoleae</taxon>
        <taxon>Psophocarpus</taxon>
    </lineage>
</organism>
<dbReference type="EMBL" id="JAYMYS010000006">
    <property type="protein sequence ID" value="KAK7387702.1"/>
    <property type="molecule type" value="Genomic_DNA"/>
</dbReference>
<dbReference type="Proteomes" id="UP001386955">
    <property type="component" value="Unassembled WGS sequence"/>
</dbReference>
<name>A0AAN9XC34_PSOTE</name>
<reference evidence="1 2" key="1">
    <citation type="submission" date="2024-01" db="EMBL/GenBank/DDBJ databases">
        <title>The genomes of 5 underutilized Papilionoideae crops provide insights into root nodulation and disease resistanc.</title>
        <authorList>
            <person name="Jiang F."/>
        </authorList>
    </citation>
    <scope>NUCLEOTIDE SEQUENCE [LARGE SCALE GENOMIC DNA]</scope>
    <source>
        <strain evidence="1">DUOXIRENSHENG_FW03</strain>
        <tissue evidence="1">Leaves</tissue>
    </source>
</reference>
<sequence>MLPGRGVVGTFCLETGGEGERASRDERHEMRWGLEDTREEGVHRIRNHVGLSHFDTTFSVPCGGFDVAVGLFQHAST</sequence>
<accession>A0AAN9XC34</accession>
<proteinExistence type="predicted"/>
<dbReference type="AlphaFoldDB" id="A0AAN9XC34"/>
<comment type="caution">
    <text evidence="1">The sequence shown here is derived from an EMBL/GenBank/DDBJ whole genome shotgun (WGS) entry which is preliminary data.</text>
</comment>
<keyword evidence="2" id="KW-1185">Reference proteome</keyword>
<protein>
    <submittedName>
        <fullName evidence="1">Uncharacterized protein</fullName>
    </submittedName>
</protein>
<evidence type="ECO:0000313" key="2">
    <source>
        <dbReference type="Proteomes" id="UP001386955"/>
    </source>
</evidence>
<evidence type="ECO:0000313" key="1">
    <source>
        <dbReference type="EMBL" id="KAK7387702.1"/>
    </source>
</evidence>